<comment type="similarity">
    <text evidence="1 4">Belongs to the pyrroline-5-carboxylate reductase family.</text>
</comment>
<keyword evidence="5" id="KW-1133">Transmembrane helix</keyword>
<dbReference type="EMBL" id="JAQQXQ010000003">
    <property type="protein sequence ID" value="MDC8754136.1"/>
    <property type="molecule type" value="Genomic_DNA"/>
</dbReference>
<comment type="catalytic activity">
    <reaction evidence="4">
        <text>L-proline + NADP(+) = (S)-1-pyrroline-5-carboxylate + NADPH + 2 H(+)</text>
        <dbReference type="Rhea" id="RHEA:14109"/>
        <dbReference type="ChEBI" id="CHEBI:15378"/>
        <dbReference type="ChEBI" id="CHEBI:17388"/>
        <dbReference type="ChEBI" id="CHEBI:57783"/>
        <dbReference type="ChEBI" id="CHEBI:58349"/>
        <dbReference type="ChEBI" id="CHEBI:60039"/>
        <dbReference type="EC" id="1.5.1.2"/>
    </reaction>
</comment>
<dbReference type="EC" id="1.5.1.2" evidence="4"/>
<evidence type="ECO:0000256" key="2">
    <source>
        <dbReference type="ARBA" id="ARBA00022857"/>
    </source>
</evidence>
<dbReference type="Gene3D" id="1.10.3730.10">
    <property type="entry name" value="ProC C-terminal domain-like"/>
    <property type="match status" value="1"/>
</dbReference>
<keyword evidence="5" id="KW-0472">Membrane</keyword>
<name>A0ABT5JPY8_9SPHN</name>
<dbReference type="HAMAP" id="MF_01925">
    <property type="entry name" value="P5C_reductase"/>
    <property type="match status" value="1"/>
</dbReference>
<keyword evidence="4" id="KW-0641">Proline biosynthesis</keyword>
<comment type="pathway">
    <text evidence="4">Amino-acid biosynthesis; L-proline biosynthesis; L-proline from L-glutamate 5-semialdehyde: step 1/1.</text>
</comment>
<reference evidence="8 9" key="1">
    <citation type="submission" date="2022-10" db="EMBL/GenBank/DDBJ databases">
        <title>Erythrobacter sp. sf7 Genome sequencing.</title>
        <authorList>
            <person name="Park S."/>
        </authorList>
    </citation>
    <scope>NUCLEOTIDE SEQUENCE [LARGE SCALE GENOMIC DNA]</scope>
    <source>
        <strain evidence="9">sf7</strain>
    </source>
</reference>
<feature type="transmembrane region" description="Helical" evidence="5">
    <location>
        <begin position="7"/>
        <end position="24"/>
    </location>
</feature>
<dbReference type="PANTHER" id="PTHR11645:SF0">
    <property type="entry name" value="PYRROLINE-5-CARBOXYLATE REDUCTASE 3"/>
    <property type="match status" value="1"/>
</dbReference>
<dbReference type="SUPFAM" id="SSF51735">
    <property type="entry name" value="NAD(P)-binding Rossmann-fold domains"/>
    <property type="match status" value="1"/>
</dbReference>
<keyword evidence="9" id="KW-1185">Reference proteome</keyword>
<evidence type="ECO:0000259" key="6">
    <source>
        <dbReference type="Pfam" id="PF03807"/>
    </source>
</evidence>
<keyword evidence="3 4" id="KW-0560">Oxidoreductase</keyword>
<dbReference type="Pfam" id="PF14748">
    <property type="entry name" value="P5CR_dimer"/>
    <property type="match status" value="1"/>
</dbReference>
<dbReference type="InterPro" id="IPR000304">
    <property type="entry name" value="Pyrroline-COOH_reductase"/>
</dbReference>
<comment type="function">
    <text evidence="4">Catalyzes the reduction of 1-pyrroline-5-carboxylate (PCA) to L-proline.</text>
</comment>
<dbReference type="Gene3D" id="3.40.50.720">
    <property type="entry name" value="NAD(P)-binding Rossmann-like Domain"/>
    <property type="match status" value="1"/>
</dbReference>
<evidence type="ECO:0000256" key="5">
    <source>
        <dbReference type="SAM" id="Phobius"/>
    </source>
</evidence>
<protein>
    <recommendedName>
        <fullName evidence="4">Pyrroline-5-carboxylate reductase</fullName>
        <shortName evidence="4">P5C reductase</shortName>
        <shortName evidence="4">P5CR</shortName>
        <ecNumber evidence="4">1.5.1.2</ecNumber>
    </recommendedName>
    <alternativeName>
        <fullName evidence="4">PCA reductase</fullName>
    </alternativeName>
</protein>
<dbReference type="InterPro" id="IPR028939">
    <property type="entry name" value="P5C_Rdtase_cat_N"/>
</dbReference>
<dbReference type="InterPro" id="IPR053790">
    <property type="entry name" value="P5CR-like_CS"/>
</dbReference>
<keyword evidence="4" id="KW-0028">Amino-acid biosynthesis</keyword>
<feature type="domain" description="Pyrroline-5-carboxylate reductase catalytic N-terminal" evidence="6">
    <location>
        <begin position="9"/>
        <end position="84"/>
    </location>
</feature>
<dbReference type="PROSITE" id="PS00521">
    <property type="entry name" value="P5CR"/>
    <property type="match status" value="1"/>
</dbReference>
<accession>A0ABT5JPY8</accession>
<dbReference type="Pfam" id="PF03807">
    <property type="entry name" value="F420_oxidored"/>
    <property type="match status" value="1"/>
</dbReference>
<dbReference type="InterPro" id="IPR029036">
    <property type="entry name" value="P5CR_dimer"/>
</dbReference>
<evidence type="ECO:0000256" key="4">
    <source>
        <dbReference type="HAMAP-Rule" id="MF_01925"/>
    </source>
</evidence>
<keyword evidence="5" id="KW-0812">Transmembrane</keyword>
<keyword evidence="4" id="KW-0963">Cytoplasm</keyword>
<evidence type="ECO:0000313" key="9">
    <source>
        <dbReference type="Proteomes" id="UP001216558"/>
    </source>
</evidence>
<evidence type="ECO:0000259" key="7">
    <source>
        <dbReference type="Pfam" id="PF14748"/>
    </source>
</evidence>
<dbReference type="InterPro" id="IPR008927">
    <property type="entry name" value="6-PGluconate_DH-like_C_sf"/>
</dbReference>
<dbReference type="SUPFAM" id="SSF48179">
    <property type="entry name" value="6-phosphogluconate dehydrogenase C-terminal domain-like"/>
    <property type="match status" value="1"/>
</dbReference>
<proteinExistence type="inferred from homology"/>
<gene>
    <name evidence="4" type="primary">proC</name>
    <name evidence="8" type="ORF">OIK40_05685</name>
</gene>
<evidence type="ECO:0000313" key="8">
    <source>
        <dbReference type="EMBL" id="MDC8754136.1"/>
    </source>
</evidence>
<comment type="subcellular location">
    <subcellularLocation>
        <location evidence="4">Cytoplasm</location>
    </subcellularLocation>
</comment>
<keyword evidence="2 4" id="KW-0521">NADP</keyword>
<dbReference type="PANTHER" id="PTHR11645">
    <property type="entry name" value="PYRROLINE-5-CARBOXYLATE REDUCTASE"/>
    <property type="match status" value="1"/>
</dbReference>
<comment type="caution">
    <text evidence="8">The sequence shown here is derived from an EMBL/GenBank/DDBJ whole genome shotgun (WGS) entry which is preliminary data.</text>
</comment>
<dbReference type="Proteomes" id="UP001216558">
    <property type="component" value="Unassembled WGS sequence"/>
</dbReference>
<evidence type="ECO:0000256" key="1">
    <source>
        <dbReference type="ARBA" id="ARBA00005525"/>
    </source>
</evidence>
<sequence length="269" mass="27695">MRMIKQLLIIGCGNMGGAMLAGWLKAGENPARFAILDPALPEAPSGVTLYREAAEAEAAGAHDAVMLGFKPQQLRALAPGLQGLTGEGVTICSLLAGITRAQLADAFPGAKGHVRVMPNLAARINTSPVILCESGLDDAGRGDLFALYDLLGTAIWLDDEGRFDLVTALAGSGPGFVYRFIDALAGAAVELGLERDVAEQLALVTVDGASALAAASDVGPGELADRVASPGGMTREGLNVLDEGQALHRLLVETLRATRDKGAELSKGA</sequence>
<dbReference type="PIRSF" id="PIRSF000193">
    <property type="entry name" value="Pyrrol-5-carb_rd"/>
    <property type="match status" value="1"/>
</dbReference>
<feature type="domain" description="Pyrroline-5-carboxylate reductase dimerisation" evidence="7">
    <location>
        <begin position="160"/>
        <end position="265"/>
    </location>
</feature>
<comment type="catalytic activity">
    <reaction evidence="4">
        <text>L-proline + NAD(+) = (S)-1-pyrroline-5-carboxylate + NADH + 2 H(+)</text>
        <dbReference type="Rhea" id="RHEA:14105"/>
        <dbReference type="ChEBI" id="CHEBI:15378"/>
        <dbReference type="ChEBI" id="CHEBI:17388"/>
        <dbReference type="ChEBI" id="CHEBI:57540"/>
        <dbReference type="ChEBI" id="CHEBI:57945"/>
        <dbReference type="ChEBI" id="CHEBI:60039"/>
        <dbReference type="EC" id="1.5.1.2"/>
    </reaction>
</comment>
<evidence type="ECO:0000256" key="3">
    <source>
        <dbReference type="ARBA" id="ARBA00023002"/>
    </source>
</evidence>
<dbReference type="InterPro" id="IPR036291">
    <property type="entry name" value="NAD(P)-bd_dom_sf"/>
</dbReference>
<organism evidence="8 9">
    <name type="scientific">Erythrobacter fulvus</name>
    <dbReference type="NCBI Taxonomy" id="2987523"/>
    <lineage>
        <taxon>Bacteria</taxon>
        <taxon>Pseudomonadati</taxon>
        <taxon>Pseudomonadota</taxon>
        <taxon>Alphaproteobacteria</taxon>
        <taxon>Sphingomonadales</taxon>
        <taxon>Erythrobacteraceae</taxon>
        <taxon>Erythrobacter/Porphyrobacter group</taxon>
        <taxon>Erythrobacter</taxon>
    </lineage>
</organism>